<name>A0A143PNZ0_LUTPR</name>
<organism evidence="2 3">
    <name type="scientific">Luteitalea pratensis</name>
    <dbReference type="NCBI Taxonomy" id="1855912"/>
    <lineage>
        <taxon>Bacteria</taxon>
        <taxon>Pseudomonadati</taxon>
        <taxon>Acidobacteriota</taxon>
        <taxon>Vicinamibacteria</taxon>
        <taxon>Vicinamibacterales</taxon>
        <taxon>Vicinamibacteraceae</taxon>
        <taxon>Luteitalea</taxon>
    </lineage>
</organism>
<accession>A0A143PNZ0</accession>
<dbReference type="InterPro" id="IPR036698">
    <property type="entry name" value="TM1070-like_sf"/>
</dbReference>
<evidence type="ECO:0000313" key="3">
    <source>
        <dbReference type="Proteomes" id="UP000076079"/>
    </source>
</evidence>
<dbReference type="Proteomes" id="UP000076079">
    <property type="component" value="Chromosome"/>
</dbReference>
<gene>
    <name evidence="2" type="ORF">LuPra_03572</name>
</gene>
<reference evidence="2 3" key="1">
    <citation type="journal article" date="2016" name="Genome Announc.">
        <title>First Complete Genome Sequence of a Subdivision 6 Acidobacterium Strain.</title>
        <authorList>
            <person name="Huang S."/>
            <person name="Vieira S."/>
            <person name="Bunk B."/>
            <person name="Riedel T."/>
            <person name="Sproer C."/>
            <person name="Overmann J."/>
        </authorList>
    </citation>
    <scope>NUCLEOTIDE SEQUENCE [LARGE SCALE GENOMIC DNA]</scope>
    <source>
        <strain evidence="3">DSM 100886 HEG_-6_39</strain>
    </source>
</reference>
<protein>
    <submittedName>
        <fullName evidence="2">Uncharacterized protein</fullName>
    </submittedName>
</protein>
<dbReference type="Gene3D" id="2.60.290.11">
    <property type="entry name" value="TM1070-like"/>
    <property type="match status" value="3"/>
</dbReference>
<dbReference type="AlphaFoldDB" id="A0A143PNZ0"/>
<evidence type="ECO:0000256" key="1">
    <source>
        <dbReference type="SAM" id="MobiDB-lite"/>
    </source>
</evidence>
<proteinExistence type="predicted"/>
<evidence type="ECO:0000313" key="2">
    <source>
        <dbReference type="EMBL" id="AMY10342.1"/>
    </source>
</evidence>
<keyword evidence="3" id="KW-1185">Reference proteome</keyword>
<reference evidence="3" key="2">
    <citation type="submission" date="2016-04" db="EMBL/GenBank/DDBJ databases">
        <title>First Complete Genome Sequence of a Subdivision 6 Acidobacterium.</title>
        <authorList>
            <person name="Huang S."/>
            <person name="Vieira S."/>
            <person name="Bunk B."/>
            <person name="Riedel T."/>
            <person name="Sproeer C."/>
            <person name="Overmann J."/>
        </authorList>
    </citation>
    <scope>NUCLEOTIDE SEQUENCE [LARGE SCALE GENOMIC DNA]</scope>
    <source>
        <strain evidence="3">DSM 100886 HEG_-6_39</strain>
    </source>
</reference>
<sequence length="923" mass="97982">MVRRGFVWALGLAAAQAPSITPLSPWRPTLSPGDGPGALRAMAAERVENKMARVLNSYRRVLAYGFVLTSALTASPALLRAQTAVVAEPVAGLVDAPEAHITQVTRDGARLVATLAPGDDNRVVLDTHTGTTVFADPVRRYTLSPEGSYVAWFDGGFFGDIYLRNLASGEERPAFRSGLGTYAIVLSDEGTRAATLGSFALTLLRSSAVIAGAAGQAMTTIDTRLCPPPGISGTCLGGPLGISADGRHVVYGAYYTYGDGGASRTTVTTADLTTGLTQAVPVQHPDLDGSVSGEFDLSGDGNWIGVTAQTRVGRHPRAALLVRAGGPTMLVAPSLGDTSFMGISDSGRFVLVASPASVSGGERLRVVDRTSGVLTEVIYQSVAHQADYRLESAHLSGDGRTVVGTLVRRTSTDAPHRRTFIARLDSDGDGLHDGWETVFGTNPADPADAALDPDHDGRTNAQENVDGTHPNGVPVRYFAEGANGTFFATSLSLFNPSNQDVTANVRFLGPDGAAASMPVVVPAGRPAYLDADQANLPFTEFSIIVESVVRLVAERRMTWDRTGQYGSHSGTGVAAPSTTWHFAEGATIAGLQTFFLLQNPGDVAATATLRFLLATGNVQERTHTVPAGSRLTVWANQEGSPLDAAEFSTTVVSDRPLVAERAMYRDAPGETFAAGSAAAGVTMPATAWFFAEGATGAFFDTYLLLSNPNDTPATVNVEFVRSHDFGDINTAWPIQKAYVLAPHSRRTIWVVQEDEGLRDTQVGARMASDLPIVAERTMWWPGPTSATWRENDAESGSPESGQLWAVTDVQADADDGGWDTFVLVATTEQYLSHVRIRVACVDGTTVTRDKSLSVNRTTLWMRYEFPEIVGSRCAATVESLPTRITLSPTVPLYRTPLVVEKAIYRGHFAAGGVTLATRLPDPP</sequence>
<dbReference type="EMBL" id="CP015136">
    <property type="protein sequence ID" value="AMY10342.1"/>
    <property type="molecule type" value="Genomic_DNA"/>
</dbReference>
<dbReference type="SUPFAM" id="SSF82171">
    <property type="entry name" value="DPP6 N-terminal domain-like"/>
    <property type="match status" value="1"/>
</dbReference>
<feature type="region of interest" description="Disordered" evidence="1">
    <location>
        <begin position="448"/>
        <end position="470"/>
    </location>
</feature>
<dbReference type="STRING" id="1855912.LuPra_03572"/>
<dbReference type="KEGG" id="abac:LuPra_03572"/>